<proteinExistence type="predicted"/>
<gene>
    <name evidence="1" type="ORF">AHOG_25975</name>
</gene>
<accession>A0A221W9W7</accession>
<dbReference type="EMBL" id="CP022521">
    <property type="protein sequence ID" value="ASO22800.1"/>
    <property type="molecule type" value="Genomic_DNA"/>
</dbReference>
<dbReference type="AlphaFoldDB" id="A0A221W9W7"/>
<dbReference type="KEGG" id="ahg:AHOG_25975"/>
<sequence length="94" mass="10212">MIEQWSKGDAEMSGVEDVRAALEQVREQINLARTSTATALRLVEEALAIVAEVESDHHETITPPEAGRARGDLDRTLESLTGSEQAVDAVLSRL</sequence>
<evidence type="ECO:0000313" key="1">
    <source>
        <dbReference type="EMBL" id="ASO22800.1"/>
    </source>
</evidence>
<protein>
    <submittedName>
        <fullName evidence="1">Uncharacterized protein</fullName>
    </submittedName>
</protein>
<organism evidence="1 2">
    <name type="scientific">Actinoalloteichus hoggarensis</name>
    <dbReference type="NCBI Taxonomy" id="1470176"/>
    <lineage>
        <taxon>Bacteria</taxon>
        <taxon>Bacillati</taxon>
        <taxon>Actinomycetota</taxon>
        <taxon>Actinomycetes</taxon>
        <taxon>Pseudonocardiales</taxon>
        <taxon>Pseudonocardiaceae</taxon>
        <taxon>Actinoalloteichus</taxon>
    </lineage>
</organism>
<dbReference type="Proteomes" id="UP000204221">
    <property type="component" value="Chromosome"/>
</dbReference>
<evidence type="ECO:0000313" key="2">
    <source>
        <dbReference type="Proteomes" id="UP000204221"/>
    </source>
</evidence>
<reference evidence="1 2" key="1">
    <citation type="submission" date="2017-07" db="EMBL/GenBank/DDBJ databases">
        <title>Complete genome sequence of Actinoalloteichus hoggarensis DSM 45943, type strain of Actinoalloteichus hoggarensis.</title>
        <authorList>
            <person name="Ruckert C."/>
            <person name="Nouioui I."/>
            <person name="Willmese J."/>
            <person name="van Wezel G."/>
            <person name="Klenk H.-P."/>
            <person name="Kalinowski J."/>
            <person name="Zotchev S.B."/>
        </authorList>
    </citation>
    <scope>NUCLEOTIDE SEQUENCE [LARGE SCALE GENOMIC DNA]</scope>
    <source>
        <strain evidence="1 2">DSM 45943</strain>
    </source>
</reference>
<name>A0A221W9W7_9PSEU</name>
<keyword evidence="2" id="KW-1185">Reference proteome</keyword>